<dbReference type="Proteomes" id="UP000076532">
    <property type="component" value="Unassembled WGS sequence"/>
</dbReference>
<sequence>YLDELLRHDALGVHNQPLVCPNCSIRDGAIKCIDCNSATLLCPCCTVNSHTHLVLHRIQRWNGTYFEDETLQNIGLQIQLGHDGQDCPAPAPLTKSTDFEVIDTSGQHTVTISFCGCPGFGVSHYHPRIQLLRMQWLPATTDRPNTAFTFDVLNTFQLLSLQGKLSAYDFYQSLVHKTDNLGI</sequence>
<dbReference type="Pfam" id="PF18803">
    <property type="entry name" value="CxC2"/>
    <property type="match status" value="1"/>
</dbReference>
<dbReference type="OrthoDB" id="2682806at2759"/>
<dbReference type="EMBL" id="KV417576">
    <property type="protein sequence ID" value="KZP18044.1"/>
    <property type="molecule type" value="Genomic_DNA"/>
</dbReference>
<proteinExistence type="predicted"/>
<feature type="non-terminal residue" evidence="2">
    <location>
        <position position="183"/>
    </location>
</feature>
<reference evidence="2 3" key="1">
    <citation type="journal article" date="2016" name="Mol. Biol. Evol.">
        <title>Comparative Genomics of Early-Diverging Mushroom-Forming Fungi Provides Insights into the Origins of Lignocellulose Decay Capabilities.</title>
        <authorList>
            <person name="Nagy L.G."/>
            <person name="Riley R."/>
            <person name="Tritt A."/>
            <person name="Adam C."/>
            <person name="Daum C."/>
            <person name="Floudas D."/>
            <person name="Sun H."/>
            <person name="Yadav J.S."/>
            <person name="Pangilinan J."/>
            <person name="Larsson K.H."/>
            <person name="Matsuura K."/>
            <person name="Barry K."/>
            <person name="Labutti K."/>
            <person name="Kuo R."/>
            <person name="Ohm R.A."/>
            <person name="Bhattacharya S.S."/>
            <person name="Shirouzu T."/>
            <person name="Yoshinaga Y."/>
            <person name="Martin F.M."/>
            <person name="Grigoriev I.V."/>
            <person name="Hibbett D.S."/>
        </authorList>
    </citation>
    <scope>NUCLEOTIDE SEQUENCE [LARGE SCALE GENOMIC DNA]</scope>
    <source>
        <strain evidence="2 3">CBS 109695</strain>
    </source>
</reference>
<dbReference type="STRING" id="436010.A0A166GPQ7"/>
<accession>A0A166GPQ7</accession>
<organism evidence="2 3">
    <name type="scientific">Athelia psychrophila</name>
    <dbReference type="NCBI Taxonomy" id="1759441"/>
    <lineage>
        <taxon>Eukaryota</taxon>
        <taxon>Fungi</taxon>
        <taxon>Dikarya</taxon>
        <taxon>Basidiomycota</taxon>
        <taxon>Agaricomycotina</taxon>
        <taxon>Agaricomycetes</taxon>
        <taxon>Agaricomycetidae</taxon>
        <taxon>Atheliales</taxon>
        <taxon>Atheliaceae</taxon>
        <taxon>Athelia</taxon>
    </lineage>
</organism>
<keyword evidence="3" id="KW-1185">Reference proteome</keyword>
<dbReference type="AlphaFoldDB" id="A0A166GPQ7"/>
<evidence type="ECO:0000259" key="1">
    <source>
        <dbReference type="Pfam" id="PF18803"/>
    </source>
</evidence>
<feature type="domain" description="CxC2-like cysteine cluster KDZ transposase-associated" evidence="1">
    <location>
        <begin position="71"/>
        <end position="182"/>
    </location>
</feature>
<protein>
    <recommendedName>
        <fullName evidence="1">CxC2-like cysteine cluster KDZ transposase-associated domain-containing protein</fullName>
    </recommendedName>
</protein>
<gene>
    <name evidence="2" type="ORF">FIBSPDRAFT_717468</name>
</gene>
<evidence type="ECO:0000313" key="2">
    <source>
        <dbReference type="EMBL" id="KZP18044.1"/>
    </source>
</evidence>
<dbReference type="InterPro" id="IPR041457">
    <property type="entry name" value="CxC2_KDZ-assoc"/>
</dbReference>
<name>A0A166GPQ7_9AGAM</name>
<feature type="non-terminal residue" evidence="2">
    <location>
        <position position="1"/>
    </location>
</feature>
<evidence type="ECO:0000313" key="3">
    <source>
        <dbReference type="Proteomes" id="UP000076532"/>
    </source>
</evidence>